<dbReference type="Gene3D" id="3.40.50.300">
    <property type="entry name" value="P-loop containing nucleotide triphosphate hydrolases"/>
    <property type="match status" value="1"/>
</dbReference>
<feature type="domain" description="PD-(D/E)XK endonuclease-like" evidence="2">
    <location>
        <begin position="768"/>
        <end position="1029"/>
    </location>
</feature>
<feature type="region of interest" description="Disordered" evidence="1">
    <location>
        <begin position="277"/>
        <end position="325"/>
    </location>
</feature>
<dbReference type="PATRIC" id="fig|52.7.peg.7064"/>
<dbReference type="AlphaFoldDB" id="A0A0K1ENM9"/>
<dbReference type="Proteomes" id="UP000067626">
    <property type="component" value="Chromosome"/>
</dbReference>
<organism evidence="3 4">
    <name type="scientific">Chondromyces crocatus</name>
    <dbReference type="NCBI Taxonomy" id="52"/>
    <lineage>
        <taxon>Bacteria</taxon>
        <taxon>Pseudomonadati</taxon>
        <taxon>Myxococcota</taxon>
        <taxon>Polyangia</taxon>
        <taxon>Polyangiales</taxon>
        <taxon>Polyangiaceae</taxon>
        <taxon>Chondromyces</taxon>
    </lineage>
</organism>
<dbReference type="EMBL" id="CP012159">
    <property type="protein sequence ID" value="AKT42203.1"/>
    <property type="molecule type" value="Genomic_DNA"/>
</dbReference>
<gene>
    <name evidence="3" type="ORF">CMC5_064260</name>
</gene>
<accession>A0A0K1ENM9</accession>
<feature type="region of interest" description="Disordered" evidence="1">
    <location>
        <begin position="705"/>
        <end position="724"/>
    </location>
</feature>
<keyword evidence="4" id="KW-1185">Reference proteome</keyword>
<dbReference type="SUPFAM" id="SSF52540">
    <property type="entry name" value="P-loop containing nucleoside triphosphate hydrolases"/>
    <property type="match status" value="1"/>
</dbReference>
<reference evidence="3 4" key="1">
    <citation type="submission" date="2015-07" db="EMBL/GenBank/DDBJ databases">
        <title>Genome analysis of myxobacterium Chondromyces crocatus Cm c5 reveals a high potential for natural compound synthesis and the genetic basis for the loss of fruiting body formation.</title>
        <authorList>
            <person name="Zaburannyi N."/>
            <person name="Bunk B."/>
            <person name="Maier J."/>
            <person name="Overmann J."/>
            <person name="Mueller R."/>
        </authorList>
    </citation>
    <scope>NUCLEOTIDE SEQUENCE [LARGE SCALE GENOMIC DNA]</scope>
    <source>
        <strain evidence="3 4">Cm c5</strain>
    </source>
</reference>
<sequence>MDVIRAIASIGNTSTAPGGTSANRAYPSGKVPDEAGQPLQVFWTTASWAHAILELPVEGPLPVRTVLVPHGRAAHGLRRELLRLGRPEGLAGTRFVTVAGAAAAVLRTAETSFTAGEESMREARLAALFREALPLERFDIAQLRSSRGWEEAFARTLRDLEAQGFGPRDLLVQAGPRERDVATLWAAAERAAGSSVTTPRLLREAASVLTTTPTSWPFEGPTLAVVAGDLTVAERDFLLAVPRVTLGLLAARPRTPEYLARMEALLGAEVADALRNDWPPEHAFGPQESTRTQPQRGIAPSPAPSTTAPESDATPEGAAPEEVQGDLSRLGSRLFEAPVVLADQERSSSAKGDGAVRLELHGCMDEELDAAAAWVSEAARETPLDEIALLVPAIEPWAALLKERLERASWPLEGGVPLYVAGGLPMAQTVFGARMLALVRALQEHLPLARLAELLPTFRLPGRDPLSPSEASEVVAALIEVGGGPEDLSGAMGWVERVGGRGDEARIALLRAARQPLLALANLARLSAEGGPLRQIWPALRTLAQRWLQAPSGEAALDAAHVVLAPQCTDPATGALRGEAALAQVARTLRTCRVPAGRCGDRAVFIGTPRQARGMRFDATRLLGLTDGVVPAPSEVDPVLPGRLTVRNADLSTLHDLDRAVRDTRRTLILSAARRDRKGLERGPSVVLQDVAAALGRPLVLSPPAVGQGAAGPSHASVSGEAATDPGGDALDVARVLALLASDAWDAPISPGAGPLRLPGMSADVPITVPELQELLACPQRFLLIHGLRFSPKRPLPIAHALGPEPHGRLLRRALAAFFAKHGEEFGKRERSLPAWEVLADAAARTVFANSMVPSLRAGAAVREQRDRLRRDARLFVSQDWCGGRPRRFLDVERPFSAVLPAGEVRLHVASVTHRLDEDRDRLLVRMLSTERCCPRSSEGPSPEQDLPVAVAALASGDQAQALGLSPSAATAYAGVQVPSERAYHDDFDELASAARAWLAMLGGLLAARAFPHTPREKDCHRCAFQTACGSRASARAASRLAVGAEPALGAFWALKSARAVGAPGSQGGASLT</sequence>
<dbReference type="Pfam" id="PF12705">
    <property type="entry name" value="PDDEXK_1"/>
    <property type="match status" value="1"/>
</dbReference>
<dbReference type="InterPro" id="IPR027417">
    <property type="entry name" value="P-loop_NTPase"/>
</dbReference>
<protein>
    <recommendedName>
        <fullName evidence="2">PD-(D/E)XK endonuclease-like domain-containing protein</fullName>
    </recommendedName>
</protein>
<evidence type="ECO:0000256" key="1">
    <source>
        <dbReference type="SAM" id="MobiDB-lite"/>
    </source>
</evidence>
<dbReference type="KEGG" id="ccro:CMC5_064260"/>
<dbReference type="InterPro" id="IPR038726">
    <property type="entry name" value="PDDEXK_AddAB-type"/>
</dbReference>
<proteinExistence type="predicted"/>
<feature type="compositionally biased region" description="Low complexity" evidence="1">
    <location>
        <begin position="304"/>
        <end position="315"/>
    </location>
</feature>
<evidence type="ECO:0000313" key="4">
    <source>
        <dbReference type="Proteomes" id="UP000067626"/>
    </source>
</evidence>
<evidence type="ECO:0000259" key="2">
    <source>
        <dbReference type="Pfam" id="PF12705"/>
    </source>
</evidence>
<name>A0A0K1ENM9_CHOCO</name>
<dbReference type="STRING" id="52.CMC5_064260"/>
<dbReference type="OrthoDB" id="9762792at2"/>
<evidence type="ECO:0000313" key="3">
    <source>
        <dbReference type="EMBL" id="AKT42203.1"/>
    </source>
</evidence>